<evidence type="ECO:0000256" key="1">
    <source>
        <dbReference type="SAM" id="SignalP"/>
    </source>
</evidence>
<dbReference type="OrthoDB" id="7596673at2"/>
<name>A0A516IS95_9SPHN</name>
<gene>
    <name evidence="2" type="ORF">FMM02_07315</name>
</gene>
<dbReference type="EMBL" id="CP041659">
    <property type="protein sequence ID" value="QDP19778.1"/>
    <property type="molecule type" value="Genomic_DNA"/>
</dbReference>
<dbReference type="NCBIfam" id="TIGR04433">
    <property type="entry name" value="UrcA_uranyl"/>
    <property type="match status" value="1"/>
</dbReference>
<dbReference type="InterPro" id="IPR030972">
    <property type="entry name" value="UrcA_uranyl"/>
</dbReference>
<accession>A0A516IS95</accession>
<evidence type="ECO:0000313" key="2">
    <source>
        <dbReference type="EMBL" id="QDP19778.1"/>
    </source>
</evidence>
<evidence type="ECO:0000313" key="3">
    <source>
        <dbReference type="Proteomes" id="UP000321857"/>
    </source>
</evidence>
<dbReference type="AlphaFoldDB" id="A0A516IS95"/>
<protein>
    <submittedName>
        <fullName evidence="2">UrcA family protein</fullName>
    </submittedName>
</protein>
<proteinExistence type="predicted"/>
<dbReference type="KEGG" id="sxa:FMM02_07315"/>
<sequence>MFNRLNRSLTAAVLSGVTASLVLAAPAGAQDSPVVVYGEPDQNIRTERVSYADLNLASTSGEKKLNGRVDRAVERVCLFDIGQRGSEVIQYKRCAGGAWDHARPQIAQAVERARQLAQTGTTSIAATAITISVPAN</sequence>
<organism evidence="2 3">
    <name type="scientific">Sphingomonas xanthus</name>
    <dbReference type="NCBI Taxonomy" id="2594473"/>
    <lineage>
        <taxon>Bacteria</taxon>
        <taxon>Pseudomonadati</taxon>
        <taxon>Pseudomonadota</taxon>
        <taxon>Alphaproteobacteria</taxon>
        <taxon>Sphingomonadales</taxon>
        <taxon>Sphingomonadaceae</taxon>
        <taxon>Sphingomonas</taxon>
    </lineage>
</organism>
<feature type="chain" id="PRO_5022235934" evidence="1">
    <location>
        <begin position="25"/>
        <end position="136"/>
    </location>
</feature>
<feature type="signal peptide" evidence="1">
    <location>
        <begin position="1"/>
        <end position="24"/>
    </location>
</feature>
<keyword evidence="1" id="KW-0732">Signal</keyword>
<reference evidence="2 3" key="1">
    <citation type="submission" date="2019-07" db="EMBL/GenBank/DDBJ databases">
        <title>Sphingomonas AE3 Genome sequencing and assembly.</title>
        <authorList>
            <person name="Kim H."/>
        </authorList>
    </citation>
    <scope>NUCLEOTIDE SEQUENCE [LARGE SCALE GENOMIC DNA]</scope>
    <source>
        <strain evidence="2 3">AE3</strain>
    </source>
</reference>
<keyword evidence="3" id="KW-1185">Reference proteome</keyword>
<dbReference type="Proteomes" id="UP000321857">
    <property type="component" value="Chromosome"/>
</dbReference>